<dbReference type="GeneID" id="55495088"/>
<keyword evidence="4" id="KW-0472">Membrane</keyword>
<dbReference type="EMBL" id="CYPU01000071">
    <property type="protein sequence ID" value="CUH49754.1"/>
    <property type="molecule type" value="Genomic_DNA"/>
</dbReference>
<dbReference type="Pfam" id="PF13103">
    <property type="entry name" value="TonB_2"/>
    <property type="match status" value="1"/>
</dbReference>
<evidence type="ECO:0008006" key="8">
    <source>
        <dbReference type="Google" id="ProtNLM"/>
    </source>
</evidence>
<evidence type="ECO:0000256" key="1">
    <source>
        <dbReference type="ARBA" id="ARBA00004167"/>
    </source>
</evidence>
<comment type="subcellular location">
    <subcellularLocation>
        <location evidence="1">Membrane</location>
        <topology evidence="1">Single-pass membrane protein</topology>
    </subcellularLocation>
</comment>
<name>A0A0P1EHA8_9RHOB</name>
<sequence length="378" mass="39947">MIRRSVMIAAVAILVSLLLHLMGLSVTGQRLAEDAPGGQAPESIELSTTFEDLAEVVAEPIEPEPAEAPEPPVETLPEEPEIPVSEALVASENPQEVYAPDIGEAEVVQPTATEPVEPDVAETENTSEGDAAASEDVNETPPVEAETATDVPEGIPEAVAVEPEVATEVQPVSPQPQELAALPVTPSPEAAIPVVPLESEAIEPDDPVDPTDQDANEDVTELAVTSSIRPQRPERQPTPERRGVLNGARDFSELQFPSEVVESPLYAYRREGLDAFRSGSSGSRSGGRGPGNSDTTNYAGEVLVHLNRAPPVFVAARGFAKVFFEINPDGTLAWVDVIDSSGSSDVDRAARAQVQAASPFPLPPGGVSRKLSFFYTSN</sequence>
<dbReference type="Gene3D" id="3.30.1150.10">
    <property type="match status" value="1"/>
</dbReference>
<evidence type="ECO:0000313" key="6">
    <source>
        <dbReference type="EMBL" id="CUH49754.1"/>
    </source>
</evidence>
<dbReference type="STRING" id="81569.RUM4293_01676"/>
<evidence type="ECO:0000256" key="5">
    <source>
        <dbReference type="SAM" id="MobiDB-lite"/>
    </source>
</evidence>
<organism evidence="6 7">
    <name type="scientific">Ruegeria atlantica</name>
    <dbReference type="NCBI Taxonomy" id="81569"/>
    <lineage>
        <taxon>Bacteria</taxon>
        <taxon>Pseudomonadati</taxon>
        <taxon>Pseudomonadota</taxon>
        <taxon>Alphaproteobacteria</taxon>
        <taxon>Rhodobacterales</taxon>
        <taxon>Roseobacteraceae</taxon>
        <taxon>Ruegeria</taxon>
    </lineage>
</organism>
<dbReference type="OrthoDB" id="7930032at2"/>
<feature type="compositionally biased region" description="Basic and acidic residues" evidence="5">
    <location>
        <begin position="231"/>
        <end position="243"/>
    </location>
</feature>
<evidence type="ECO:0000256" key="2">
    <source>
        <dbReference type="ARBA" id="ARBA00022692"/>
    </source>
</evidence>
<evidence type="ECO:0000256" key="3">
    <source>
        <dbReference type="ARBA" id="ARBA00022989"/>
    </source>
</evidence>
<dbReference type="RefSeq" id="WP_058279123.1">
    <property type="nucleotide sequence ID" value="NZ_CYPU01000071.1"/>
</dbReference>
<dbReference type="NCBIfam" id="TIGR01352">
    <property type="entry name" value="tonB_Cterm"/>
    <property type="match status" value="1"/>
</dbReference>
<evidence type="ECO:0000313" key="7">
    <source>
        <dbReference type="Proteomes" id="UP000050783"/>
    </source>
</evidence>
<gene>
    <name evidence="6" type="ORF">RUA4292_03951</name>
</gene>
<dbReference type="InterPro" id="IPR006260">
    <property type="entry name" value="TonB/TolA_C"/>
</dbReference>
<keyword evidence="2" id="KW-0812">Transmembrane</keyword>
<feature type="compositionally biased region" description="Low complexity" evidence="5">
    <location>
        <begin position="151"/>
        <end position="172"/>
    </location>
</feature>
<feature type="compositionally biased region" description="Acidic residues" evidence="5">
    <location>
        <begin position="116"/>
        <end position="127"/>
    </location>
</feature>
<evidence type="ECO:0000256" key="4">
    <source>
        <dbReference type="ARBA" id="ARBA00023136"/>
    </source>
</evidence>
<feature type="region of interest" description="Disordered" evidence="5">
    <location>
        <begin position="110"/>
        <end position="249"/>
    </location>
</feature>
<feature type="compositionally biased region" description="Acidic residues" evidence="5">
    <location>
        <begin position="200"/>
        <end position="220"/>
    </location>
</feature>
<dbReference type="SUPFAM" id="SSF74653">
    <property type="entry name" value="TolA/TonB C-terminal domain"/>
    <property type="match status" value="1"/>
</dbReference>
<accession>A0A0P1EHA8</accession>
<proteinExistence type="predicted"/>
<keyword evidence="3" id="KW-1133">Transmembrane helix</keyword>
<dbReference type="GO" id="GO:0016020">
    <property type="term" value="C:membrane"/>
    <property type="evidence" value="ECO:0007669"/>
    <property type="project" value="UniProtKB-SubCell"/>
</dbReference>
<protein>
    <recommendedName>
        <fullName evidence="8">Gram-negative bacterial tonB protein</fullName>
    </recommendedName>
</protein>
<dbReference type="Proteomes" id="UP000050783">
    <property type="component" value="Unassembled WGS sequence"/>
</dbReference>
<dbReference type="AlphaFoldDB" id="A0A0P1EHA8"/>
<reference evidence="6 7" key="1">
    <citation type="submission" date="2015-09" db="EMBL/GenBank/DDBJ databases">
        <authorList>
            <consortium name="Swine Surveillance"/>
        </authorList>
    </citation>
    <scope>NUCLEOTIDE SEQUENCE [LARGE SCALE GENOMIC DNA]</scope>
    <source>
        <strain evidence="6 7">CECT 4292</strain>
    </source>
</reference>